<dbReference type="PANTHER" id="PTHR35864">
    <property type="entry name" value="ZINC METALLOPROTEASE MJ0611-RELATED"/>
    <property type="match status" value="1"/>
</dbReference>
<evidence type="ECO:0000256" key="7">
    <source>
        <dbReference type="ARBA" id="ARBA00022723"/>
    </source>
</evidence>
<evidence type="ECO:0000256" key="8">
    <source>
        <dbReference type="ARBA" id="ARBA00022801"/>
    </source>
</evidence>
<evidence type="ECO:0000256" key="1">
    <source>
        <dbReference type="ARBA" id="ARBA00001947"/>
    </source>
</evidence>
<feature type="transmembrane region" description="Helical" evidence="14">
    <location>
        <begin position="129"/>
        <end position="150"/>
    </location>
</feature>
<keyword evidence="9" id="KW-0862">Zinc</keyword>
<accession>H1SFM6</accession>
<comment type="similarity">
    <text evidence="3">Belongs to the peptidase M50B family.</text>
</comment>
<dbReference type="PANTHER" id="PTHR35864:SF1">
    <property type="entry name" value="ZINC METALLOPROTEASE YWHC-RELATED"/>
    <property type="match status" value="1"/>
</dbReference>
<dbReference type="GO" id="GO:0006508">
    <property type="term" value="P:proteolysis"/>
    <property type="evidence" value="ECO:0007669"/>
    <property type="project" value="UniProtKB-KW"/>
</dbReference>
<evidence type="ECO:0000256" key="9">
    <source>
        <dbReference type="ARBA" id="ARBA00022833"/>
    </source>
</evidence>
<evidence type="ECO:0000313" key="16">
    <source>
        <dbReference type="Proteomes" id="UP000005808"/>
    </source>
</evidence>
<evidence type="ECO:0000256" key="11">
    <source>
        <dbReference type="ARBA" id="ARBA00023049"/>
    </source>
</evidence>
<evidence type="ECO:0000256" key="6">
    <source>
        <dbReference type="ARBA" id="ARBA00022692"/>
    </source>
</evidence>
<reference evidence="15 16" key="1">
    <citation type="journal article" date="2012" name="J. Bacteriol.">
        <title>De Novo Genome Project of Cupriavidus basilensis OR16.</title>
        <authorList>
            <person name="Cserhati M."/>
            <person name="Kriszt B."/>
            <person name="Szoboszlay S."/>
            <person name="Toth A."/>
            <person name="Szabo I."/>
            <person name="Tancsics A."/>
            <person name="Nagy I."/>
            <person name="Horvath B."/>
            <person name="Nagy I."/>
            <person name="Kukolya J."/>
        </authorList>
    </citation>
    <scope>NUCLEOTIDE SEQUENCE [LARGE SCALE GENOMIC DNA]</scope>
    <source>
        <strain evidence="15 16">OR16</strain>
    </source>
</reference>
<comment type="caution">
    <text evidence="15">The sequence shown here is derived from an EMBL/GenBank/DDBJ whole genome shotgun (WGS) entry which is preliminary data.</text>
</comment>
<evidence type="ECO:0000256" key="13">
    <source>
        <dbReference type="SAM" id="MobiDB-lite"/>
    </source>
</evidence>
<keyword evidence="11" id="KW-0482">Metalloprotease</keyword>
<dbReference type="EMBL" id="AHJE01000114">
    <property type="protein sequence ID" value="EHP38598.1"/>
    <property type="molecule type" value="Genomic_DNA"/>
</dbReference>
<organism evidence="15 16">
    <name type="scientific">Cupriavidus basilensis OR16</name>
    <dbReference type="NCBI Taxonomy" id="1127483"/>
    <lineage>
        <taxon>Bacteria</taxon>
        <taxon>Pseudomonadati</taxon>
        <taxon>Pseudomonadota</taxon>
        <taxon>Betaproteobacteria</taxon>
        <taxon>Burkholderiales</taxon>
        <taxon>Burkholderiaceae</taxon>
        <taxon>Cupriavidus</taxon>
    </lineage>
</organism>
<comment type="subcellular location">
    <subcellularLocation>
        <location evidence="2">Cell membrane</location>
        <topology evidence="2">Multi-pass membrane protein</topology>
    </subcellularLocation>
</comment>
<keyword evidence="5" id="KW-0645">Protease</keyword>
<dbReference type="GO" id="GO:0005886">
    <property type="term" value="C:plasma membrane"/>
    <property type="evidence" value="ECO:0007669"/>
    <property type="project" value="UniProtKB-SubCell"/>
</dbReference>
<evidence type="ECO:0000256" key="10">
    <source>
        <dbReference type="ARBA" id="ARBA00022989"/>
    </source>
</evidence>
<dbReference type="AlphaFoldDB" id="H1SFM6"/>
<feature type="region of interest" description="Disordered" evidence="13">
    <location>
        <begin position="169"/>
        <end position="224"/>
    </location>
</feature>
<dbReference type="InterPro" id="IPR044537">
    <property type="entry name" value="Rip2-like"/>
</dbReference>
<keyword evidence="6 14" id="KW-0812">Transmembrane</keyword>
<dbReference type="GO" id="GO:0008237">
    <property type="term" value="F:metallopeptidase activity"/>
    <property type="evidence" value="ECO:0007669"/>
    <property type="project" value="UniProtKB-KW"/>
</dbReference>
<evidence type="ECO:0000256" key="2">
    <source>
        <dbReference type="ARBA" id="ARBA00004651"/>
    </source>
</evidence>
<dbReference type="PATRIC" id="fig|1127483.3.peg.7142"/>
<proteinExistence type="inferred from homology"/>
<name>H1SFM6_9BURK</name>
<keyword evidence="12 14" id="KW-0472">Membrane</keyword>
<feature type="compositionally biased region" description="Pro residues" evidence="13">
    <location>
        <begin position="204"/>
        <end position="213"/>
    </location>
</feature>
<keyword evidence="8" id="KW-0378">Hydrolase</keyword>
<evidence type="ECO:0000256" key="5">
    <source>
        <dbReference type="ARBA" id="ARBA00022670"/>
    </source>
</evidence>
<evidence type="ECO:0000256" key="3">
    <source>
        <dbReference type="ARBA" id="ARBA00007931"/>
    </source>
</evidence>
<evidence type="ECO:0000256" key="12">
    <source>
        <dbReference type="ARBA" id="ARBA00023136"/>
    </source>
</evidence>
<feature type="compositionally biased region" description="Low complexity" evidence="13">
    <location>
        <begin position="185"/>
        <end position="203"/>
    </location>
</feature>
<evidence type="ECO:0000256" key="4">
    <source>
        <dbReference type="ARBA" id="ARBA00022475"/>
    </source>
</evidence>
<comment type="cofactor">
    <cofactor evidence="1">
        <name>Zn(2+)</name>
        <dbReference type="ChEBI" id="CHEBI:29105"/>
    </cofactor>
</comment>
<gene>
    <name evidence="15" type="ORF">OR16_35757</name>
</gene>
<feature type="transmembrane region" description="Helical" evidence="14">
    <location>
        <begin position="97"/>
        <end position="123"/>
    </location>
</feature>
<dbReference type="GO" id="GO:0046872">
    <property type="term" value="F:metal ion binding"/>
    <property type="evidence" value="ECO:0007669"/>
    <property type="project" value="UniProtKB-KW"/>
</dbReference>
<protein>
    <submittedName>
        <fullName evidence="15">Peptidase M50</fullName>
    </submittedName>
</protein>
<keyword evidence="10 14" id="KW-1133">Transmembrane helix</keyword>
<evidence type="ECO:0000256" key="14">
    <source>
        <dbReference type="SAM" id="Phobius"/>
    </source>
</evidence>
<keyword evidence="7" id="KW-0479">Metal-binding</keyword>
<dbReference type="CDD" id="cd06158">
    <property type="entry name" value="S2P-M50_like_1"/>
    <property type="match status" value="1"/>
</dbReference>
<feature type="transmembrane region" description="Helical" evidence="14">
    <location>
        <begin position="56"/>
        <end position="77"/>
    </location>
</feature>
<evidence type="ECO:0000313" key="15">
    <source>
        <dbReference type="EMBL" id="EHP38598.1"/>
    </source>
</evidence>
<dbReference type="InterPro" id="IPR052348">
    <property type="entry name" value="Metallopeptidase_M50B"/>
</dbReference>
<dbReference type="Proteomes" id="UP000005808">
    <property type="component" value="Unassembled WGS sequence"/>
</dbReference>
<sequence>MDSSLIQTLAVYALPVLFAITLHEAAHGYVAKLFGDNTAYSMGRVSLNPARHIDPIGTIAVPLLLYFMTSGQFVFGYAKPVPVAFDHLRNPRWHGMWVALAGPGSNVLQAFLWALVAVGLVVARVQEPFFTQMAQAGVLVNLVMAAFNLFAHRALWHLRGAGAGGGWRDHQGVDAAGDGGAQEPGAADAATHPGAGAVSRAAAAPPPSMPAPTPNTSTDSHKYR</sequence>
<keyword evidence="4" id="KW-1003">Cell membrane</keyword>